<dbReference type="InterPro" id="IPR007387">
    <property type="entry name" value="TRAP_DctQ"/>
</dbReference>
<proteinExistence type="inferred from homology"/>
<evidence type="ECO:0000256" key="7">
    <source>
        <dbReference type="ARBA" id="ARBA00023136"/>
    </source>
</evidence>
<feature type="domain" description="Tripartite ATP-independent periplasmic transporters DctQ component" evidence="10">
    <location>
        <begin position="33"/>
        <end position="163"/>
    </location>
</feature>
<feature type="transmembrane region" description="Helical" evidence="9">
    <location>
        <begin position="136"/>
        <end position="157"/>
    </location>
</feature>
<evidence type="ECO:0000256" key="4">
    <source>
        <dbReference type="ARBA" id="ARBA00022519"/>
    </source>
</evidence>
<gene>
    <name evidence="11" type="ORF">GD627_07175</name>
</gene>
<keyword evidence="12" id="KW-1185">Reference proteome</keyword>
<evidence type="ECO:0000256" key="8">
    <source>
        <dbReference type="ARBA" id="ARBA00038436"/>
    </source>
</evidence>
<dbReference type="Pfam" id="PF04290">
    <property type="entry name" value="DctQ"/>
    <property type="match status" value="1"/>
</dbReference>
<evidence type="ECO:0000256" key="5">
    <source>
        <dbReference type="ARBA" id="ARBA00022692"/>
    </source>
</evidence>
<keyword evidence="4" id="KW-0997">Cell inner membrane</keyword>
<dbReference type="AlphaFoldDB" id="A0A5N6MQK8"/>
<comment type="caution">
    <text evidence="11">The sequence shown here is derived from an EMBL/GenBank/DDBJ whole genome shotgun (WGS) entry which is preliminary data.</text>
</comment>
<keyword evidence="7 9" id="KW-0472">Membrane</keyword>
<evidence type="ECO:0000256" key="9">
    <source>
        <dbReference type="SAM" id="Phobius"/>
    </source>
</evidence>
<accession>A0A5N6MQK8</accession>
<keyword evidence="6 9" id="KW-1133">Transmembrane helix</keyword>
<evidence type="ECO:0000256" key="6">
    <source>
        <dbReference type="ARBA" id="ARBA00022989"/>
    </source>
</evidence>
<keyword evidence="5 9" id="KW-0812">Transmembrane</keyword>
<dbReference type="Proteomes" id="UP000326852">
    <property type="component" value="Unassembled WGS sequence"/>
</dbReference>
<reference evidence="11 12" key="1">
    <citation type="submission" date="2019-08" db="EMBL/GenBank/DDBJ databases">
        <title>Arthrobacter sp. nov., isolated from plateau pika and Tibetan wild ass.</title>
        <authorList>
            <person name="Ge Y."/>
        </authorList>
    </citation>
    <scope>NUCLEOTIDE SEQUENCE [LARGE SCALE GENOMIC DNA]</scope>
    <source>
        <strain evidence="11 12">785</strain>
    </source>
</reference>
<dbReference type="GO" id="GO:0022857">
    <property type="term" value="F:transmembrane transporter activity"/>
    <property type="evidence" value="ECO:0007669"/>
    <property type="project" value="TreeGrafter"/>
</dbReference>
<keyword evidence="3" id="KW-1003">Cell membrane</keyword>
<evidence type="ECO:0000256" key="3">
    <source>
        <dbReference type="ARBA" id="ARBA00022475"/>
    </source>
</evidence>
<name>A0A5N6MQK8_9MICC</name>
<evidence type="ECO:0000313" key="12">
    <source>
        <dbReference type="Proteomes" id="UP000326852"/>
    </source>
</evidence>
<feature type="transmembrane region" description="Helical" evidence="9">
    <location>
        <begin position="21"/>
        <end position="45"/>
    </location>
</feature>
<keyword evidence="2" id="KW-0813">Transport</keyword>
<evidence type="ECO:0000256" key="1">
    <source>
        <dbReference type="ARBA" id="ARBA00004429"/>
    </source>
</evidence>
<feature type="transmembrane region" description="Helical" evidence="9">
    <location>
        <begin position="57"/>
        <end position="74"/>
    </location>
</feature>
<dbReference type="GO" id="GO:0015740">
    <property type="term" value="P:C4-dicarboxylate transport"/>
    <property type="evidence" value="ECO:0007669"/>
    <property type="project" value="TreeGrafter"/>
</dbReference>
<feature type="transmembrane region" description="Helical" evidence="9">
    <location>
        <begin position="95"/>
        <end position="116"/>
    </location>
</feature>
<dbReference type="PANTHER" id="PTHR35011">
    <property type="entry name" value="2,3-DIKETO-L-GULONATE TRAP TRANSPORTER SMALL PERMEASE PROTEIN YIAM"/>
    <property type="match status" value="1"/>
</dbReference>
<organism evidence="11 12">
    <name type="scientific">Arthrobacter yangruifuii</name>
    <dbReference type="NCBI Taxonomy" id="2606616"/>
    <lineage>
        <taxon>Bacteria</taxon>
        <taxon>Bacillati</taxon>
        <taxon>Actinomycetota</taxon>
        <taxon>Actinomycetes</taxon>
        <taxon>Micrococcales</taxon>
        <taxon>Micrococcaceae</taxon>
        <taxon>Arthrobacter</taxon>
    </lineage>
</organism>
<comment type="subcellular location">
    <subcellularLocation>
        <location evidence="1">Cell inner membrane</location>
        <topology evidence="1">Multi-pass membrane protein</topology>
    </subcellularLocation>
</comment>
<sequence>MAKGTGTGALETTTLRLTQALTVLAGIAALGLAAHMVLDVCLRFFANAPIEGTIEYVTYWWMPVMVFCAMAITQRRGEHIDLPMLHERLPHRMRAVATALINTATLVFVGLIGWYGVENALAQTAVGEFTSATNTLVWPTRWIVPVGIAVLVLQLIAEIKHAVQAARGKETLTTQEEVNNGDLPAF</sequence>
<dbReference type="RefSeq" id="WP_152271955.1">
    <property type="nucleotide sequence ID" value="NZ_VTFX01000003.1"/>
</dbReference>
<dbReference type="InterPro" id="IPR055348">
    <property type="entry name" value="DctQ"/>
</dbReference>
<evidence type="ECO:0000259" key="10">
    <source>
        <dbReference type="Pfam" id="PF04290"/>
    </source>
</evidence>
<dbReference type="EMBL" id="VTFX01000003">
    <property type="protein sequence ID" value="KAD3720584.1"/>
    <property type="molecule type" value="Genomic_DNA"/>
</dbReference>
<protein>
    <submittedName>
        <fullName evidence="11">TRAP transporter small permease subunit</fullName>
    </submittedName>
</protein>
<dbReference type="PANTHER" id="PTHR35011:SF10">
    <property type="entry name" value="TRAP TRANSPORTER SMALL PERMEASE PROTEIN"/>
    <property type="match status" value="1"/>
</dbReference>
<dbReference type="GO" id="GO:0005886">
    <property type="term" value="C:plasma membrane"/>
    <property type="evidence" value="ECO:0007669"/>
    <property type="project" value="UniProtKB-SubCell"/>
</dbReference>
<comment type="similarity">
    <text evidence="8">Belongs to the TRAP transporter small permease family.</text>
</comment>
<evidence type="ECO:0000256" key="2">
    <source>
        <dbReference type="ARBA" id="ARBA00022448"/>
    </source>
</evidence>
<evidence type="ECO:0000313" key="11">
    <source>
        <dbReference type="EMBL" id="KAD3720584.1"/>
    </source>
</evidence>